<dbReference type="AlphaFoldDB" id="A0A256ACF5"/>
<dbReference type="Gene3D" id="3.20.20.390">
    <property type="entry name" value="FMN-linked oxidoreductases"/>
    <property type="match status" value="1"/>
</dbReference>
<dbReference type="GO" id="GO:0000287">
    <property type="term" value="F:magnesium ion binding"/>
    <property type="evidence" value="ECO:0007669"/>
    <property type="project" value="UniProtKB-UniRule"/>
</dbReference>
<proteinExistence type="inferred from homology"/>
<protein>
    <recommendedName>
        <fullName evidence="9">Geranylgeranylglyceryl phosphate synthase</fullName>
        <shortName evidence="9">GGGP synthase</shortName>
        <shortName evidence="9">GGGPS</shortName>
        <ecNumber evidence="9">2.5.1.41</ecNumber>
    </recommendedName>
    <alternativeName>
        <fullName evidence="9">(S)-3-O-geranylgeranylglyceryl phosphate synthase</fullName>
    </alternativeName>
    <alternativeName>
        <fullName evidence="9">Phosphoglycerol geranylgeranyltransferase</fullName>
    </alternativeName>
</protein>
<comment type="similarity">
    <text evidence="9">Belongs to the GGGP/HepGP synthase family. Group II subfamily.</text>
</comment>
<dbReference type="InterPro" id="IPR008205">
    <property type="entry name" value="GGGP_HepGP_synthase"/>
</dbReference>
<keyword evidence="5 9" id="KW-0443">Lipid metabolism</keyword>
<dbReference type="Pfam" id="PF01884">
    <property type="entry name" value="PcrB"/>
    <property type="match status" value="1"/>
</dbReference>
<comment type="caution">
    <text evidence="9">Lacks conserved residue(s) required for the propagation of feature annotation.</text>
</comment>
<evidence type="ECO:0000256" key="7">
    <source>
        <dbReference type="ARBA" id="ARBA00023264"/>
    </source>
</evidence>
<dbReference type="NCBIfam" id="TIGR01768">
    <property type="entry name" value="GGGP-family"/>
    <property type="match status" value="1"/>
</dbReference>
<dbReference type="InterPro" id="IPR010946">
    <property type="entry name" value="GGGP_synth"/>
</dbReference>
<evidence type="ECO:0000256" key="9">
    <source>
        <dbReference type="HAMAP-Rule" id="MF_00112"/>
    </source>
</evidence>
<comment type="catalytic activity">
    <reaction evidence="8 9">
        <text>sn-glycerol 1-phosphate + (2E,6E,10E)-geranylgeranyl diphosphate = sn-3-O-(geranylgeranyl)glycerol 1-phosphate + diphosphate</text>
        <dbReference type="Rhea" id="RHEA:23404"/>
        <dbReference type="ChEBI" id="CHEBI:33019"/>
        <dbReference type="ChEBI" id="CHEBI:57677"/>
        <dbReference type="ChEBI" id="CHEBI:57685"/>
        <dbReference type="ChEBI" id="CHEBI:58756"/>
        <dbReference type="EC" id="2.5.1.41"/>
    </reaction>
</comment>
<gene>
    <name evidence="10" type="ORF">CHX27_00355</name>
</gene>
<evidence type="ECO:0000256" key="4">
    <source>
        <dbReference type="ARBA" id="ARBA00022842"/>
    </source>
</evidence>
<dbReference type="SUPFAM" id="SSF51395">
    <property type="entry name" value="FMN-linked oxidoreductases"/>
    <property type="match status" value="1"/>
</dbReference>
<dbReference type="EMBL" id="NOXX01000038">
    <property type="protein sequence ID" value="OYQ51397.1"/>
    <property type="molecule type" value="Genomic_DNA"/>
</dbReference>
<dbReference type="HAMAP" id="MF_00112">
    <property type="entry name" value="GGGP_HepGP_synthase"/>
    <property type="match status" value="1"/>
</dbReference>
<dbReference type="OrthoDB" id="9807235at2"/>
<accession>A0A256ACF5</accession>
<dbReference type="EC" id="2.5.1.41" evidence="9"/>
<sequence>MSILEQLLAARQSGARLLAVLLDPEKQGVAELNDFFRRIESLPVTHFLVGGSTGSGPATDTLVRALKARTHLPVVLFPGSSDQLSDAADGLLFLSLLSGRNPEYLIGQQVQAAAVLRQAPYEVLATAYLLLDGGNESAVQRVSETLPLSQENSELIVDTAFAAQLLGFKLLYLEAGSGAAVPVRESVIEQVFNTVDLPLVVGGGIRSKSALEAAYRAGATMVVVGTAFEKEFSEF</sequence>
<evidence type="ECO:0000256" key="8">
    <source>
        <dbReference type="ARBA" id="ARBA00047288"/>
    </source>
</evidence>
<comment type="caution">
    <text evidence="10">The sequence shown here is derived from an EMBL/GenBank/DDBJ whole genome shotgun (WGS) entry which is preliminary data.</text>
</comment>
<evidence type="ECO:0000313" key="11">
    <source>
        <dbReference type="Proteomes" id="UP000216035"/>
    </source>
</evidence>
<evidence type="ECO:0000256" key="2">
    <source>
        <dbReference type="ARBA" id="ARBA00022679"/>
    </source>
</evidence>
<dbReference type="Proteomes" id="UP000216035">
    <property type="component" value="Unassembled WGS sequence"/>
</dbReference>
<dbReference type="InterPro" id="IPR038597">
    <property type="entry name" value="GGGP/HepGP_synthase_sf"/>
</dbReference>
<dbReference type="NCBIfam" id="TIGR01769">
    <property type="entry name" value="GGGP"/>
    <property type="match status" value="1"/>
</dbReference>
<evidence type="ECO:0000256" key="1">
    <source>
        <dbReference type="ARBA" id="ARBA00022516"/>
    </source>
</evidence>
<keyword evidence="7 9" id="KW-1208">Phospholipid metabolism</keyword>
<feature type="binding site" evidence="9">
    <location>
        <position position="23"/>
    </location>
    <ligand>
        <name>Mg(2+)</name>
        <dbReference type="ChEBI" id="CHEBI:18420"/>
    </ligand>
</feature>
<evidence type="ECO:0000256" key="6">
    <source>
        <dbReference type="ARBA" id="ARBA00023209"/>
    </source>
</evidence>
<keyword evidence="11" id="KW-1185">Reference proteome</keyword>
<feature type="binding site" evidence="9">
    <location>
        <begin position="172"/>
        <end position="178"/>
    </location>
    <ligand>
        <name>sn-glycerol 1-phosphate</name>
        <dbReference type="ChEBI" id="CHEBI:57685"/>
    </ligand>
</feature>
<organism evidence="10 11">
    <name type="scientific">Flavobacterium aurantiibacter</name>
    <dbReference type="NCBI Taxonomy" id="2023067"/>
    <lineage>
        <taxon>Bacteria</taxon>
        <taxon>Pseudomonadati</taxon>
        <taxon>Bacteroidota</taxon>
        <taxon>Flavobacteriia</taxon>
        <taxon>Flavobacteriales</taxon>
        <taxon>Flavobacteriaceae</taxon>
        <taxon>Flavobacterium</taxon>
    </lineage>
</organism>
<feature type="binding site" evidence="9">
    <location>
        <position position="52"/>
    </location>
    <ligand>
        <name>Mg(2+)</name>
        <dbReference type="ChEBI" id="CHEBI:18420"/>
    </ligand>
</feature>
<dbReference type="GO" id="GO:0047294">
    <property type="term" value="F:phosphoglycerol geranylgeranyltransferase activity"/>
    <property type="evidence" value="ECO:0007669"/>
    <property type="project" value="UniProtKB-UniRule"/>
</dbReference>
<name>A0A256ACF5_9FLAO</name>
<feature type="binding site" evidence="9">
    <location>
        <begin position="225"/>
        <end position="226"/>
    </location>
    <ligand>
        <name>sn-glycerol 1-phosphate</name>
        <dbReference type="ChEBI" id="CHEBI:57685"/>
    </ligand>
</feature>
<dbReference type="GO" id="GO:0005737">
    <property type="term" value="C:cytoplasm"/>
    <property type="evidence" value="ECO:0007669"/>
    <property type="project" value="InterPro"/>
</dbReference>
<dbReference type="NCBIfam" id="NF003198">
    <property type="entry name" value="PRK04169.1-2"/>
    <property type="match status" value="1"/>
</dbReference>
<reference evidence="10 11" key="1">
    <citation type="submission" date="2017-07" db="EMBL/GenBank/DDBJ databases">
        <title>Flavobacterium cyanobacteriorum sp. nov., isolated from cyanobacterial aggregates in a eutrophic lake.</title>
        <authorList>
            <person name="Cai H."/>
        </authorList>
    </citation>
    <scope>NUCLEOTIDE SEQUENCE [LARGE SCALE GENOMIC DNA]</scope>
    <source>
        <strain evidence="10 11">TH167</strain>
    </source>
</reference>
<dbReference type="GO" id="GO:0046474">
    <property type="term" value="P:glycerophospholipid biosynthetic process"/>
    <property type="evidence" value="ECO:0007669"/>
    <property type="project" value="UniProtKB-UniRule"/>
</dbReference>
<feature type="binding site" evidence="9">
    <location>
        <begin position="203"/>
        <end position="204"/>
    </location>
    <ligand>
        <name>sn-glycerol 1-phosphate</name>
        <dbReference type="ChEBI" id="CHEBI:57685"/>
    </ligand>
</feature>
<keyword evidence="1 9" id="KW-0444">Lipid biosynthesis</keyword>
<dbReference type="RefSeq" id="WP_094484808.1">
    <property type="nucleotide sequence ID" value="NZ_NOXX01000038.1"/>
</dbReference>
<keyword evidence="6 9" id="KW-0594">Phospholipid biosynthesis</keyword>
<comment type="cofactor">
    <cofactor evidence="9">
        <name>Mg(2+)</name>
        <dbReference type="ChEBI" id="CHEBI:18420"/>
    </cofactor>
</comment>
<keyword evidence="4 9" id="KW-0460">Magnesium</keyword>
<evidence type="ECO:0000256" key="3">
    <source>
        <dbReference type="ARBA" id="ARBA00022723"/>
    </source>
</evidence>
<keyword evidence="2 9" id="KW-0808">Transferase</keyword>
<evidence type="ECO:0000256" key="5">
    <source>
        <dbReference type="ARBA" id="ARBA00023098"/>
    </source>
</evidence>
<keyword evidence="3 9" id="KW-0479">Metal-binding</keyword>
<evidence type="ECO:0000313" key="10">
    <source>
        <dbReference type="EMBL" id="OYQ51397.1"/>
    </source>
</evidence>
<comment type="function">
    <text evidence="9">Prenyltransferase that catalyzes the transfer of the geranylgeranyl moiety of geranylgeranyl diphosphate (GGPP) to the C3 hydroxyl of sn-glycerol-1-phosphate (G1P).</text>
</comment>